<dbReference type="Gene3D" id="3.40.50.300">
    <property type="entry name" value="P-loop containing nucleotide triphosphate hydrolases"/>
    <property type="match status" value="1"/>
</dbReference>
<evidence type="ECO:0000256" key="6">
    <source>
        <dbReference type="NCBIfam" id="TIGR00152"/>
    </source>
</evidence>
<keyword evidence="3 5" id="KW-0067">ATP-binding</keyword>
<keyword evidence="5 7" id="KW-0418">Kinase</keyword>
<reference evidence="7" key="2">
    <citation type="submission" date="2021-04" db="EMBL/GenBank/DDBJ databases">
        <authorList>
            <person name="Karlyshev A.V."/>
        </authorList>
    </citation>
    <scope>NUCLEOTIDE SEQUENCE</scope>
    <source>
        <strain evidence="7">LMG 29479</strain>
    </source>
</reference>
<dbReference type="GO" id="GO:0005524">
    <property type="term" value="F:ATP binding"/>
    <property type="evidence" value="ECO:0007669"/>
    <property type="project" value="UniProtKB-UniRule"/>
</dbReference>
<dbReference type="HAMAP" id="MF_00376">
    <property type="entry name" value="Dephospho_CoA_kinase"/>
    <property type="match status" value="1"/>
</dbReference>
<gene>
    <name evidence="5 7" type="primary">coaE</name>
    <name evidence="8" type="ORF">KB893_011375</name>
    <name evidence="7" type="ORF">KB893_13615</name>
</gene>
<dbReference type="EC" id="2.7.1.24" evidence="5 6"/>
<keyword evidence="4 5" id="KW-0173">Coenzyme A biosynthesis</keyword>
<keyword evidence="9" id="KW-1185">Reference proteome</keyword>
<dbReference type="Proteomes" id="UP000675747">
    <property type="component" value="Unassembled WGS sequence"/>
</dbReference>
<sequence length="207" mass="21960">MADFVVGVTGGVASGKSEVTRRFEARGVHVTDADVVARRLVEPGAEALAAVVDRFGPDLLTGEGHLDRAALRTLIFHDAEAKAGLEAILHPRIRAALEAECRAAPGPYAMAAIPLLAEGGGRTTYPWLDRILVVDTPEDVQIARLMRRDGVDRDLAGRMLAAQATRAERLALADDVVANAGPVDALDAEVAALHARYVALSKDARRS</sequence>
<dbReference type="EMBL" id="JAGQFT010000144">
    <property type="protein sequence ID" value="MBR0563544.1"/>
    <property type="molecule type" value="Genomic_DNA"/>
</dbReference>
<comment type="similarity">
    <text evidence="1 5">Belongs to the CoaE family.</text>
</comment>
<evidence type="ECO:0000256" key="3">
    <source>
        <dbReference type="ARBA" id="ARBA00022840"/>
    </source>
</evidence>
<comment type="caution">
    <text evidence="7">The sequence shown here is derived from an EMBL/GenBank/DDBJ whole genome shotgun (WGS) entry which is preliminary data.</text>
</comment>
<evidence type="ECO:0000313" key="7">
    <source>
        <dbReference type="EMBL" id="MBR0563544.1"/>
    </source>
</evidence>
<dbReference type="CDD" id="cd02022">
    <property type="entry name" value="DPCK"/>
    <property type="match status" value="1"/>
</dbReference>
<evidence type="ECO:0000256" key="5">
    <source>
        <dbReference type="HAMAP-Rule" id="MF_00376"/>
    </source>
</evidence>
<reference evidence="8 9" key="1">
    <citation type="journal article" date="2021" name="Microbiol. Resour. Announc.">
        <title>Draft Genome Sequence of Coralloluteibacterium stylophorae LMG 29479T.</title>
        <authorList>
            <person name="Karlyshev A.V."/>
            <person name="Kudryashova E.B."/>
            <person name="Ariskina E.V."/>
            <person name="Conroy A.P."/>
            <person name="Abidueva E.Y."/>
        </authorList>
    </citation>
    <scope>NUCLEOTIDE SEQUENCE [LARGE SCALE GENOMIC DNA]</scope>
    <source>
        <strain evidence="8 9">LMG 29479</strain>
    </source>
</reference>
<dbReference type="PROSITE" id="PS51219">
    <property type="entry name" value="DPCK"/>
    <property type="match status" value="1"/>
</dbReference>
<protein>
    <recommendedName>
        <fullName evidence="5 6">Dephospho-CoA kinase</fullName>
        <ecNumber evidence="5 6">2.7.1.24</ecNumber>
    </recommendedName>
    <alternativeName>
        <fullName evidence="5">Dephosphocoenzyme A kinase</fullName>
    </alternativeName>
</protein>
<dbReference type="Pfam" id="PF01121">
    <property type="entry name" value="CoaE"/>
    <property type="match status" value="1"/>
</dbReference>
<dbReference type="GO" id="GO:0015937">
    <property type="term" value="P:coenzyme A biosynthetic process"/>
    <property type="evidence" value="ECO:0007669"/>
    <property type="project" value="UniProtKB-UniRule"/>
</dbReference>
<dbReference type="SUPFAM" id="SSF52540">
    <property type="entry name" value="P-loop containing nucleoside triphosphate hydrolases"/>
    <property type="match status" value="1"/>
</dbReference>
<dbReference type="InterPro" id="IPR001977">
    <property type="entry name" value="Depp_CoAkinase"/>
</dbReference>
<evidence type="ECO:0000313" key="8">
    <source>
        <dbReference type="EMBL" id="MBS7457730.1"/>
    </source>
</evidence>
<proteinExistence type="inferred from homology"/>
<comment type="pathway">
    <text evidence="5">Cofactor biosynthesis; coenzyme A biosynthesis; CoA from (R)-pantothenate: step 5/5.</text>
</comment>
<dbReference type="InterPro" id="IPR027417">
    <property type="entry name" value="P-loop_NTPase"/>
</dbReference>
<comment type="catalytic activity">
    <reaction evidence="5">
        <text>3'-dephospho-CoA + ATP = ADP + CoA + H(+)</text>
        <dbReference type="Rhea" id="RHEA:18245"/>
        <dbReference type="ChEBI" id="CHEBI:15378"/>
        <dbReference type="ChEBI" id="CHEBI:30616"/>
        <dbReference type="ChEBI" id="CHEBI:57287"/>
        <dbReference type="ChEBI" id="CHEBI:57328"/>
        <dbReference type="ChEBI" id="CHEBI:456216"/>
        <dbReference type="EC" id="2.7.1.24"/>
    </reaction>
</comment>
<dbReference type="RefSeq" id="WP_211927446.1">
    <property type="nucleotide sequence ID" value="NZ_JAGQFT020000007.1"/>
</dbReference>
<organism evidence="7">
    <name type="scientific">Coralloluteibacterium stylophorae</name>
    <dbReference type="NCBI Taxonomy" id="1776034"/>
    <lineage>
        <taxon>Bacteria</taxon>
        <taxon>Pseudomonadati</taxon>
        <taxon>Pseudomonadota</taxon>
        <taxon>Gammaproteobacteria</taxon>
        <taxon>Lysobacterales</taxon>
        <taxon>Lysobacteraceae</taxon>
        <taxon>Coralloluteibacterium</taxon>
    </lineage>
</organism>
<evidence type="ECO:0000256" key="2">
    <source>
        <dbReference type="ARBA" id="ARBA00022741"/>
    </source>
</evidence>
<evidence type="ECO:0000256" key="1">
    <source>
        <dbReference type="ARBA" id="ARBA00009018"/>
    </source>
</evidence>
<dbReference type="GO" id="GO:0005737">
    <property type="term" value="C:cytoplasm"/>
    <property type="evidence" value="ECO:0007669"/>
    <property type="project" value="UniProtKB-SubCell"/>
</dbReference>
<accession>A0A8J8AZA7</accession>
<dbReference type="NCBIfam" id="TIGR00152">
    <property type="entry name" value="dephospho-CoA kinase"/>
    <property type="match status" value="1"/>
</dbReference>
<keyword evidence="2 5" id="KW-0547">Nucleotide-binding</keyword>
<dbReference type="PANTHER" id="PTHR10695">
    <property type="entry name" value="DEPHOSPHO-COA KINASE-RELATED"/>
    <property type="match status" value="1"/>
</dbReference>
<evidence type="ECO:0000313" key="9">
    <source>
        <dbReference type="Proteomes" id="UP000675747"/>
    </source>
</evidence>
<name>A0A8J8AZA7_9GAMM</name>
<dbReference type="PANTHER" id="PTHR10695:SF46">
    <property type="entry name" value="BIFUNCTIONAL COENZYME A SYNTHASE-RELATED"/>
    <property type="match status" value="1"/>
</dbReference>
<dbReference type="AlphaFoldDB" id="A0A8J8AZA7"/>
<keyword evidence="5" id="KW-0963">Cytoplasm</keyword>
<feature type="binding site" evidence="5">
    <location>
        <begin position="13"/>
        <end position="18"/>
    </location>
    <ligand>
        <name>ATP</name>
        <dbReference type="ChEBI" id="CHEBI:30616"/>
    </ligand>
</feature>
<keyword evidence="5 7" id="KW-0808">Transferase</keyword>
<dbReference type="GO" id="GO:0004140">
    <property type="term" value="F:dephospho-CoA kinase activity"/>
    <property type="evidence" value="ECO:0007669"/>
    <property type="project" value="UniProtKB-UniRule"/>
</dbReference>
<evidence type="ECO:0000256" key="4">
    <source>
        <dbReference type="ARBA" id="ARBA00022993"/>
    </source>
</evidence>
<dbReference type="EMBL" id="JAGQFT020000007">
    <property type="protein sequence ID" value="MBS7457730.1"/>
    <property type="molecule type" value="Genomic_DNA"/>
</dbReference>
<comment type="function">
    <text evidence="5">Catalyzes the phosphorylation of the 3'-hydroxyl group of dephosphocoenzyme A to form coenzyme A.</text>
</comment>
<comment type="subcellular location">
    <subcellularLocation>
        <location evidence="5">Cytoplasm</location>
    </subcellularLocation>
</comment>
<dbReference type="UniPathway" id="UPA00241">
    <property type="reaction ID" value="UER00356"/>
</dbReference>